<dbReference type="AlphaFoldDB" id="A0A2S8FDN3"/>
<sequence>MSLQLALKEWNVVCEAIRQGQQIVLARKGGISEPEGEFELPKDRFWLYPTFFHEAAAKLNPSGLDLLAAHPEFSQAPPSSSVRLDLVCEVVTSIYLEDEQKLRALTEEQLLNDEALAMRFHYRQPGIHALVIRAYEAVTPHSITPTDAMAGCKSWVELIAGLETGGLRPILDEETFAARKNLLLSSLCP</sequence>
<gene>
    <name evidence="1" type="ORF">C5Y83_23120</name>
</gene>
<comment type="caution">
    <text evidence="1">The sequence shown here is derived from an EMBL/GenBank/DDBJ whole genome shotgun (WGS) entry which is preliminary data.</text>
</comment>
<proteinExistence type="predicted"/>
<dbReference type="EMBL" id="PUHY01000014">
    <property type="protein sequence ID" value="PQO30266.1"/>
    <property type="molecule type" value="Genomic_DNA"/>
</dbReference>
<dbReference type="Pfam" id="PF08819">
    <property type="entry name" value="DUF1802"/>
    <property type="match status" value="1"/>
</dbReference>
<protein>
    <recommendedName>
        <fullName evidence="3">DUF1802 domain-containing protein</fullName>
    </recommendedName>
</protein>
<name>A0A2S8FDN3_9BACT</name>
<dbReference type="InterPro" id="IPR014923">
    <property type="entry name" value="DUF1802"/>
</dbReference>
<evidence type="ECO:0008006" key="3">
    <source>
        <dbReference type="Google" id="ProtNLM"/>
    </source>
</evidence>
<evidence type="ECO:0000313" key="1">
    <source>
        <dbReference type="EMBL" id="PQO30266.1"/>
    </source>
</evidence>
<dbReference type="Proteomes" id="UP000238322">
    <property type="component" value="Unassembled WGS sequence"/>
</dbReference>
<reference evidence="1 2" key="1">
    <citation type="submission" date="2018-02" db="EMBL/GenBank/DDBJ databases">
        <title>Comparative genomes isolates from brazilian mangrove.</title>
        <authorList>
            <person name="Araujo J.E."/>
            <person name="Taketani R.G."/>
            <person name="Silva M.C.P."/>
            <person name="Loureco M.V."/>
            <person name="Andreote F.D."/>
        </authorList>
    </citation>
    <scope>NUCLEOTIDE SEQUENCE [LARGE SCALE GENOMIC DNA]</scope>
    <source>
        <strain evidence="1 2">Hex-1 MGV</strain>
    </source>
</reference>
<dbReference type="RefSeq" id="WP_105332171.1">
    <property type="nucleotide sequence ID" value="NZ_PUHY01000014.1"/>
</dbReference>
<organism evidence="1 2">
    <name type="scientific">Blastopirellula marina</name>
    <dbReference type="NCBI Taxonomy" id="124"/>
    <lineage>
        <taxon>Bacteria</taxon>
        <taxon>Pseudomonadati</taxon>
        <taxon>Planctomycetota</taxon>
        <taxon>Planctomycetia</taxon>
        <taxon>Pirellulales</taxon>
        <taxon>Pirellulaceae</taxon>
        <taxon>Blastopirellula</taxon>
    </lineage>
</organism>
<dbReference type="OrthoDB" id="9808776at2"/>
<evidence type="ECO:0000313" key="2">
    <source>
        <dbReference type="Proteomes" id="UP000238322"/>
    </source>
</evidence>
<accession>A0A2S8FDN3</accession>